<name>A0A016RWN3_9BILA</name>
<evidence type="ECO:0000313" key="4">
    <source>
        <dbReference type="Proteomes" id="UP000024635"/>
    </source>
</evidence>
<evidence type="ECO:0000313" key="3">
    <source>
        <dbReference type="EMBL" id="EYB82795.1"/>
    </source>
</evidence>
<dbReference type="SUPFAM" id="SSF55797">
    <property type="entry name" value="PR-1-like"/>
    <property type="match status" value="2"/>
</dbReference>
<dbReference type="InterPro" id="IPR014044">
    <property type="entry name" value="CAP_dom"/>
</dbReference>
<dbReference type="Proteomes" id="UP000024635">
    <property type="component" value="Unassembled WGS sequence"/>
</dbReference>
<proteinExistence type="predicted"/>
<dbReference type="SMART" id="SM00198">
    <property type="entry name" value="SCP"/>
    <property type="match status" value="1"/>
</dbReference>
<dbReference type="Gene3D" id="3.40.33.10">
    <property type="entry name" value="CAP"/>
    <property type="match status" value="2"/>
</dbReference>
<evidence type="ECO:0000256" key="1">
    <source>
        <dbReference type="SAM" id="SignalP"/>
    </source>
</evidence>
<protein>
    <recommendedName>
        <fullName evidence="2">SCP domain-containing protein</fullName>
    </recommendedName>
</protein>
<keyword evidence="1" id="KW-0732">Signal</keyword>
<organism evidence="3 4">
    <name type="scientific">Ancylostoma ceylanicum</name>
    <dbReference type="NCBI Taxonomy" id="53326"/>
    <lineage>
        <taxon>Eukaryota</taxon>
        <taxon>Metazoa</taxon>
        <taxon>Ecdysozoa</taxon>
        <taxon>Nematoda</taxon>
        <taxon>Chromadorea</taxon>
        <taxon>Rhabditida</taxon>
        <taxon>Rhabditina</taxon>
        <taxon>Rhabditomorpha</taxon>
        <taxon>Strongyloidea</taxon>
        <taxon>Ancylostomatidae</taxon>
        <taxon>Ancylostomatinae</taxon>
        <taxon>Ancylostoma</taxon>
    </lineage>
</organism>
<sequence length="267" mass="30125">MTPIHTSTLAVLVLFFCYAVTASKPFGCNGKISDEMRKKILDYHNQARIRLAKGEERNKTGRLPSAKNMYQLSWCCELEKKAEAAIAVCPENLSDLTGYGTNFGTRYHCPRYPRSSEQLVMDELGNWWGEVRKYGMTDAKNRYIKEDMRFSMDNWANMANGKNTKIGCSYTKIKGKTVFLCAYDDRSSVARGLEPDAAGGNAPKAEQMLKMIYDCPSEKIAFKLAKKCPAATRPIYSHNWNMHKVSSTSTPDEAAADEVRNRLEHCV</sequence>
<dbReference type="STRING" id="53326.A0A016RWN3"/>
<gene>
    <name evidence="3" type="primary">Acey_s0351.g3246</name>
    <name evidence="3" type="synonym">ASP-s0351.g3246</name>
    <name evidence="3" type="ORF">Y032_0351g3246</name>
</gene>
<feature type="signal peptide" evidence="1">
    <location>
        <begin position="1"/>
        <end position="22"/>
    </location>
</feature>
<evidence type="ECO:0000259" key="2">
    <source>
        <dbReference type="SMART" id="SM00198"/>
    </source>
</evidence>
<dbReference type="AlphaFoldDB" id="A0A016RWN3"/>
<dbReference type="EMBL" id="JARK01001687">
    <property type="protein sequence ID" value="EYB82795.1"/>
    <property type="molecule type" value="Genomic_DNA"/>
</dbReference>
<dbReference type="CDD" id="cd05380">
    <property type="entry name" value="CAP_euk"/>
    <property type="match status" value="1"/>
</dbReference>
<dbReference type="Pfam" id="PF00188">
    <property type="entry name" value="CAP"/>
    <property type="match status" value="1"/>
</dbReference>
<feature type="chain" id="PRO_5001488656" description="SCP domain-containing protein" evidence="1">
    <location>
        <begin position="23"/>
        <end position="267"/>
    </location>
</feature>
<comment type="caution">
    <text evidence="3">The sequence shown here is derived from an EMBL/GenBank/DDBJ whole genome shotgun (WGS) entry which is preliminary data.</text>
</comment>
<dbReference type="OrthoDB" id="5873663at2759"/>
<accession>A0A016RWN3</accession>
<reference evidence="4" key="1">
    <citation type="journal article" date="2015" name="Nat. Genet.">
        <title>The genome and transcriptome of the zoonotic hookworm Ancylostoma ceylanicum identify infection-specific gene families.</title>
        <authorList>
            <person name="Schwarz E.M."/>
            <person name="Hu Y."/>
            <person name="Antoshechkin I."/>
            <person name="Miller M.M."/>
            <person name="Sternberg P.W."/>
            <person name="Aroian R.V."/>
        </authorList>
    </citation>
    <scope>NUCLEOTIDE SEQUENCE</scope>
    <source>
        <strain evidence="4">HY135</strain>
    </source>
</reference>
<feature type="domain" description="SCP" evidence="2">
    <location>
        <begin position="35"/>
        <end position="191"/>
    </location>
</feature>
<dbReference type="InterPro" id="IPR035940">
    <property type="entry name" value="CAP_sf"/>
</dbReference>
<keyword evidence="4" id="KW-1185">Reference proteome</keyword>